<feature type="domain" description="EAL" evidence="1">
    <location>
        <begin position="297"/>
        <end position="545"/>
    </location>
</feature>
<dbReference type="InterPro" id="IPR001633">
    <property type="entry name" value="EAL_dom"/>
</dbReference>
<dbReference type="InterPro" id="IPR000014">
    <property type="entry name" value="PAS"/>
</dbReference>
<dbReference type="SMART" id="SM00052">
    <property type="entry name" value="EAL"/>
    <property type="match status" value="1"/>
</dbReference>
<gene>
    <name evidence="2" type="ORF">HYS17_06455</name>
</gene>
<dbReference type="Proteomes" id="UP000595362">
    <property type="component" value="Chromosome"/>
</dbReference>
<proteinExistence type="predicted"/>
<evidence type="ECO:0000313" key="2">
    <source>
        <dbReference type="EMBL" id="QQG35208.1"/>
    </source>
</evidence>
<dbReference type="SUPFAM" id="SSF141868">
    <property type="entry name" value="EAL domain-like"/>
    <property type="match status" value="1"/>
</dbReference>
<dbReference type="PANTHER" id="PTHR33121:SF70">
    <property type="entry name" value="SIGNALING PROTEIN YKOW"/>
    <property type="match status" value="1"/>
</dbReference>
<protein>
    <submittedName>
        <fullName evidence="2">EAL domain-containing protein</fullName>
    </submittedName>
</protein>
<dbReference type="PROSITE" id="PS50883">
    <property type="entry name" value="EAL"/>
    <property type="match status" value="1"/>
</dbReference>
<dbReference type="SUPFAM" id="SSF55785">
    <property type="entry name" value="PYP-like sensor domain (PAS domain)"/>
    <property type="match status" value="1"/>
</dbReference>
<dbReference type="Pfam" id="PF00563">
    <property type="entry name" value="EAL"/>
    <property type="match status" value="1"/>
</dbReference>
<dbReference type="InterPro" id="IPR035965">
    <property type="entry name" value="PAS-like_dom_sf"/>
</dbReference>
<reference evidence="2 3" key="1">
    <citation type="submission" date="2020-07" db="EMBL/GenBank/DDBJ databases">
        <title>Huge and variable diversity of episymbiotic CPR bacteria and DPANN archaea in groundwater ecosystems.</title>
        <authorList>
            <person name="He C.Y."/>
            <person name="Keren R."/>
            <person name="Whittaker M."/>
            <person name="Farag I.F."/>
            <person name="Doudna J."/>
            <person name="Cate J.H.D."/>
            <person name="Banfield J.F."/>
        </authorList>
    </citation>
    <scope>NUCLEOTIDE SEQUENCE [LARGE SCALE GENOMIC DNA]</scope>
    <source>
        <strain evidence="2">NC_groundwater_70_Ag_B-0.1um_54_66</strain>
    </source>
</reference>
<dbReference type="InterPro" id="IPR035919">
    <property type="entry name" value="EAL_sf"/>
</dbReference>
<sequence length="549" mass="62176">MDKTANLKLQRDRFLAFSFASADLFLEVDEAGLIDFALGAARSLTGINENILVGQNWLSVFSAHDRRTLLQMQSRARAGERCGPYLVTLDQTLGNGQKAILTGIKMPGTEKLYLTLGFSNTMMVHLSDAVARNEEYKLLDKDNFLIAAQDTINVARTMGQDVDMTLLDIENISEIKNKMGEDWWSEFREALTELLCSQSADGHAAAEIDDGRYSIIHDRSVTTDSLLEQLTQLATERASGEDAIEVKGKTVQADIQSLSERETSKALVYTINEFERKGTSLNIETLNSGFKAYVTANAHKIQQFKAMIEQLNFDFHYQPIVDIDTLEVSHYEMLARFKDQGSTQEWIIFGEDIGMAPDFDIAVCERAINYLLYKSQGRRTKFAINLSGQSIQNEQFFKTLLAKLDLNKHLADRMIFEITESTEIKELDLVNNFIKIMQERGFKMCLDDFGAGAASFQYLQKLHVDYLKIDGQYTRKLLSSQRDAVMVRNLARMCQDLNITVIAEVIETIEQARMIKEMRIPLAQGFLYSKPLPKPDFDPQVARKNIPPL</sequence>
<dbReference type="CDD" id="cd01948">
    <property type="entry name" value="EAL"/>
    <property type="match status" value="1"/>
</dbReference>
<dbReference type="CDD" id="cd00130">
    <property type="entry name" value="PAS"/>
    <property type="match status" value="1"/>
</dbReference>
<dbReference type="InterPro" id="IPR050706">
    <property type="entry name" value="Cyclic-di-GMP_PDE-like"/>
</dbReference>
<evidence type="ECO:0000313" key="3">
    <source>
        <dbReference type="Proteomes" id="UP000595362"/>
    </source>
</evidence>
<name>A0A7T5UH42_9BACT</name>
<dbReference type="EMBL" id="CP066681">
    <property type="protein sequence ID" value="QQG35208.1"/>
    <property type="molecule type" value="Genomic_DNA"/>
</dbReference>
<organism evidence="2 3">
    <name type="scientific">Micavibrio aeruginosavorus</name>
    <dbReference type="NCBI Taxonomy" id="349221"/>
    <lineage>
        <taxon>Bacteria</taxon>
        <taxon>Pseudomonadati</taxon>
        <taxon>Bdellovibrionota</taxon>
        <taxon>Bdellovibrionia</taxon>
        <taxon>Bdellovibrionales</taxon>
        <taxon>Pseudobdellovibrionaceae</taxon>
        <taxon>Micavibrio</taxon>
    </lineage>
</organism>
<dbReference type="AlphaFoldDB" id="A0A7T5UH42"/>
<accession>A0A7T5UH42</accession>
<evidence type="ECO:0000259" key="1">
    <source>
        <dbReference type="PROSITE" id="PS50883"/>
    </source>
</evidence>
<dbReference type="PANTHER" id="PTHR33121">
    <property type="entry name" value="CYCLIC DI-GMP PHOSPHODIESTERASE PDEF"/>
    <property type="match status" value="1"/>
</dbReference>
<dbReference type="Gene3D" id="3.20.20.450">
    <property type="entry name" value="EAL domain"/>
    <property type="match status" value="1"/>
</dbReference>
<dbReference type="GO" id="GO:0071111">
    <property type="term" value="F:cyclic-guanylate-specific phosphodiesterase activity"/>
    <property type="evidence" value="ECO:0007669"/>
    <property type="project" value="InterPro"/>
</dbReference>